<sequence length="153" mass="15725">MGCCESTSGLVRFFLVARGGRDGCWAPDDGRLVFSAGMPRWRGGPWEGEDDDEEERGRDDGLPAAVAAAAAAADDEGRPEAAAGGGAMSSDSGTSRNSIGCEAGRTPAPRPEGPATADGPSSSCSFLGRPRAAAAQERRVVREARRAASLSAW</sequence>
<protein>
    <submittedName>
        <fullName evidence="2">Uncharacterized protein</fullName>
    </submittedName>
</protein>
<dbReference type="EMBL" id="JAZHXJ010002992">
    <property type="protein sequence ID" value="KAL1835835.1"/>
    <property type="molecule type" value="Genomic_DNA"/>
</dbReference>
<feature type="region of interest" description="Disordered" evidence="1">
    <location>
        <begin position="36"/>
        <end position="138"/>
    </location>
</feature>
<gene>
    <name evidence="2" type="ORF">VTK73DRAFT_5302</name>
</gene>
<keyword evidence="3" id="KW-1185">Reference proteome</keyword>
<reference evidence="2 3" key="1">
    <citation type="journal article" date="2024" name="Commun. Biol.">
        <title>Comparative genomic analysis of thermophilic fungi reveals convergent evolutionary adaptations and gene losses.</title>
        <authorList>
            <person name="Steindorff A.S."/>
            <person name="Aguilar-Pontes M.V."/>
            <person name="Robinson A.J."/>
            <person name="Andreopoulos B."/>
            <person name="LaButti K."/>
            <person name="Kuo A."/>
            <person name="Mondo S."/>
            <person name="Riley R."/>
            <person name="Otillar R."/>
            <person name="Haridas S."/>
            <person name="Lipzen A."/>
            <person name="Grimwood J."/>
            <person name="Schmutz J."/>
            <person name="Clum A."/>
            <person name="Reid I.D."/>
            <person name="Moisan M.C."/>
            <person name="Butler G."/>
            <person name="Nguyen T.T.M."/>
            <person name="Dewar K."/>
            <person name="Conant G."/>
            <person name="Drula E."/>
            <person name="Henrissat B."/>
            <person name="Hansel C."/>
            <person name="Singer S."/>
            <person name="Hutchinson M.I."/>
            <person name="de Vries R.P."/>
            <person name="Natvig D.O."/>
            <person name="Powell A.J."/>
            <person name="Tsang A."/>
            <person name="Grigoriev I.V."/>
        </authorList>
    </citation>
    <scope>NUCLEOTIDE SEQUENCE [LARGE SCALE GENOMIC DNA]</scope>
    <source>
        <strain evidence="2 3">ATCC 24622</strain>
    </source>
</reference>
<comment type="caution">
    <text evidence="2">The sequence shown here is derived from an EMBL/GenBank/DDBJ whole genome shotgun (WGS) entry which is preliminary data.</text>
</comment>
<evidence type="ECO:0000313" key="3">
    <source>
        <dbReference type="Proteomes" id="UP001586593"/>
    </source>
</evidence>
<accession>A0ABR3V296</accession>
<evidence type="ECO:0000313" key="2">
    <source>
        <dbReference type="EMBL" id="KAL1835835.1"/>
    </source>
</evidence>
<evidence type="ECO:0000256" key="1">
    <source>
        <dbReference type="SAM" id="MobiDB-lite"/>
    </source>
</evidence>
<dbReference type="Proteomes" id="UP001586593">
    <property type="component" value="Unassembled WGS sequence"/>
</dbReference>
<feature type="compositionally biased region" description="Low complexity" evidence="1">
    <location>
        <begin position="62"/>
        <end position="72"/>
    </location>
</feature>
<name>A0ABR3V296_9PEZI</name>
<proteinExistence type="predicted"/>
<organism evidence="2 3">
    <name type="scientific">Phialemonium thermophilum</name>
    <dbReference type="NCBI Taxonomy" id="223376"/>
    <lineage>
        <taxon>Eukaryota</taxon>
        <taxon>Fungi</taxon>
        <taxon>Dikarya</taxon>
        <taxon>Ascomycota</taxon>
        <taxon>Pezizomycotina</taxon>
        <taxon>Sordariomycetes</taxon>
        <taxon>Sordariomycetidae</taxon>
        <taxon>Cephalothecales</taxon>
        <taxon>Cephalothecaceae</taxon>
        <taxon>Phialemonium</taxon>
    </lineage>
</organism>